<dbReference type="GO" id="GO:0006281">
    <property type="term" value="P:DNA repair"/>
    <property type="evidence" value="ECO:0007669"/>
    <property type="project" value="UniProtKB-KW"/>
</dbReference>
<dbReference type="EC" id="5.6.2.3" evidence="1"/>
<feature type="domain" description="DNA helicase Pif1-like DEAD-box helicase" evidence="2">
    <location>
        <begin position="1"/>
        <end position="80"/>
    </location>
</feature>
<sequence>MSHKEAFEALDRTLTDIRENIIFGGTPLVIAGDFRQTLPVIPRSIPADELHACLKGSYLWQLVEKLHLSTNMRVHLHNDTTADSIDGQITFPAEFGHNVETGDDLKDKVHPNIIHHFTNKKWLCERAILASRNDKVEAINMSLLNKLPGLNITYKSIDTVVEQDDAVQYPTEFLNSLQPPGLPPHSSSLKIGAPIMLIRNLDAPKLCNGTRLAVKSMIPHVHEATILTGPATGEDVLIPESHSSL</sequence>
<name>A0AAV7K2D8_9METZ</name>
<keyword evidence="1" id="KW-0233">DNA recombination</keyword>
<comment type="catalytic activity">
    <reaction evidence="1">
        <text>ATP + H2O = ADP + phosphate + H(+)</text>
        <dbReference type="Rhea" id="RHEA:13065"/>
        <dbReference type="ChEBI" id="CHEBI:15377"/>
        <dbReference type="ChEBI" id="CHEBI:15378"/>
        <dbReference type="ChEBI" id="CHEBI:30616"/>
        <dbReference type="ChEBI" id="CHEBI:43474"/>
        <dbReference type="ChEBI" id="CHEBI:456216"/>
        <dbReference type="EC" id="5.6.2.3"/>
    </reaction>
</comment>
<dbReference type="SUPFAM" id="SSF52540">
    <property type="entry name" value="P-loop containing nucleoside triphosphate hydrolases"/>
    <property type="match status" value="1"/>
</dbReference>
<evidence type="ECO:0000259" key="3">
    <source>
        <dbReference type="Pfam" id="PF21530"/>
    </source>
</evidence>
<keyword evidence="1" id="KW-0347">Helicase</keyword>
<dbReference type="GO" id="GO:0006310">
    <property type="term" value="P:DNA recombination"/>
    <property type="evidence" value="ECO:0007669"/>
    <property type="project" value="UniProtKB-KW"/>
</dbReference>
<keyword evidence="5" id="KW-1185">Reference proteome</keyword>
<dbReference type="Proteomes" id="UP001165289">
    <property type="component" value="Unassembled WGS sequence"/>
</dbReference>
<dbReference type="InterPro" id="IPR027417">
    <property type="entry name" value="P-loop_NTPase"/>
</dbReference>
<dbReference type="GO" id="GO:0016787">
    <property type="term" value="F:hydrolase activity"/>
    <property type="evidence" value="ECO:0007669"/>
    <property type="project" value="UniProtKB-KW"/>
</dbReference>
<dbReference type="GO" id="GO:0043139">
    <property type="term" value="F:5'-3' DNA helicase activity"/>
    <property type="evidence" value="ECO:0007669"/>
    <property type="project" value="UniProtKB-EC"/>
</dbReference>
<dbReference type="Pfam" id="PF05970">
    <property type="entry name" value="PIF1"/>
    <property type="match status" value="1"/>
</dbReference>
<evidence type="ECO:0000259" key="2">
    <source>
        <dbReference type="Pfam" id="PF05970"/>
    </source>
</evidence>
<keyword evidence="1" id="KW-0227">DNA damage</keyword>
<dbReference type="InterPro" id="IPR049163">
    <property type="entry name" value="Pif1-like_2B_dom"/>
</dbReference>
<reference evidence="4 5" key="1">
    <citation type="journal article" date="2023" name="BMC Biol.">
        <title>The compact genome of the sponge Oopsacas minuta (Hexactinellida) is lacking key metazoan core genes.</title>
        <authorList>
            <person name="Santini S."/>
            <person name="Schenkelaars Q."/>
            <person name="Jourda C."/>
            <person name="Duchesne M."/>
            <person name="Belahbib H."/>
            <person name="Rocher C."/>
            <person name="Selva M."/>
            <person name="Riesgo A."/>
            <person name="Vervoort M."/>
            <person name="Leys S.P."/>
            <person name="Kodjabachian L."/>
            <person name="Le Bivic A."/>
            <person name="Borchiellini C."/>
            <person name="Claverie J.M."/>
            <person name="Renard E."/>
        </authorList>
    </citation>
    <scope>NUCLEOTIDE SEQUENCE [LARGE SCALE GENOMIC DNA]</scope>
    <source>
        <strain evidence="4">SPO-2</strain>
    </source>
</reference>
<keyword evidence="1" id="KW-0547">Nucleotide-binding</keyword>
<evidence type="ECO:0000313" key="4">
    <source>
        <dbReference type="EMBL" id="KAI6655402.1"/>
    </source>
</evidence>
<feature type="domain" description="DNA helicase Pif1-like 2B" evidence="3">
    <location>
        <begin position="172"/>
        <end position="215"/>
    </location>
</feature>
<accession>A0AAV7K2D8</accession>
<keyword evidence="1" id="KW-0234">DNA repair</keyword>
<dbReference type="GO" id="GO:0005524">
    <property type="term" value="F:ATP binding"/>
    <property type="evidence" value="ECO:0007669"/>
    <property type="project" value="UniProtKB-KW"/>
</dbReference>
<keyword evidence="1" id="KW-0067">ATP-binding</keyword>
<dbReference type="Pfam" id="PF21530">
    <property type="entry name" value="Pif1_2B_dom"/>
    <property type="match status" value="1"/>
</dbReference>
<protein>
    <recommendedName>
        <fullName evidence="1">ATP-dependent DNA helicase</fullName>
        <ecNumber evidence="1">5.6.2.3</ecNumber>
    </recommendedName>
</protein>
<gene>
    <name evidence="4" type="ORF">LOD99_2237</name>
</gene>
<evidence type="ECO:0000313" key="5">
    <source>
        <dbReference type="Proteomes" id="UP001165289"/>
    </source>
</evidence>
<dbReference type="InterPro" id="IPR010285">
    <property type="entry name" value="DNA_helicase_pif1-like_DEAD"/>
</dbReference>
<evidence type="ECO:0000256" key="1">
    <source>
        <dbReference type="RuleBase" id="RU363044"/>
    </source>
</evidence>
<dbReference type="GO" id="GO:0000723">
    <property type="term" value="P:telomere maintenance"/>
    <property type="evidence" value="ECO:0007669"/>
    <property type="project" value="InterPro"/>
</dbReference>
<comment type="caution">
    <text evidence="4">The sequence shown here is derived from an EMBL/GenBank/DDBJ whole genome shotgun (WGS) entry which is preliminary data.</text>
</comment>
<proteinExistence type="inferred from homology"/>
<dbReference type="EMBL" id="JAKMXF010000199">
    <property type="protein sequence ID" value="KAI6655402.1"/>
    <property type="molecule type" value="Genomic_DNA"/>
</dbReference>
<organism evidence="4 5">
    <name type="scientific">Oopsacas minuta</name>
    <dbReference type="NCBI Taxonomy" id="111878"/>
    <lineage>
        <taxon>Eukaryota</taxon>
        <taxon>Metazoa</taxon>
        <taxon>Porifera</taxon>
        <taxon>Hexactinellida</taxon>
        <taxon>Hexasterophora</taxon>
        <taxon>Lyssacinosida</taxon>
        <taxon>Leucopsacidae</taxon>
        <taxon>Oopsacas</taxon>
    </lineage>
</organism>
<keyword evidence="1" id="KW-0378">Hydrolase</keyword>
<comment type="similarity">
    <text evidence="1">Belongs to the helicase family.</text>
</comment>
<dbReference type="PANTHER" id="PTHR10492:SF57">
    <property type="entry name" value="ATP-DEPENDENT DNA HELICASE"/>
    <property type="match status" value="1"/>
</dbReference>
<comment type="cofactor">
    <cofactor evidence="1">
        <name>Mg(2+)</name>
        <dbReference type="ChEBI" id="CHEBI:18420"/>
    </cofactor>
</comment>
<dbReference type="AlphaFoldDB" id="A0AAV7K2D8"/>
<dbReference type="PANTHER" id="PTHR10492">
    <property type="match status" value="1"/>
</dbReference>